<gene>
    <name evidence="2" type="ORF">GGD55_000592</name>
</gene>
<protein>
    <submittedName>
        <fullName evidence="2">Uncharacterized protein involved in outer membrane biogenesis</fullName>
    </submittedName>
</protein>
<keyword evidence="1" id="KW-1133">Transmembrane helix</keyword>
<keyword evidence="1" id="KW-0812">Transmembrane</keyword>
<evidence type="ECO:0000313" key="3">
    <source>
        <dbReference type="Proteomes" id="UP000585507"/>
    </source>
</evidence>
<reference evidence="2 3" key="1">
    <citation type="submission" date="2020-08" db="EMBL/GenBank/DDBJ databases">
        <title>Genomic Encyclopedia of Type Strains, Phase IV (KMG-V): Genome sequencing to study the core and pangenomes of soil and plant-associated prokaryotes.</title>
        <authorList>
            <person name="Whitman W."/>
        </authorList>
    </citation>
    <scope>NUCLEOTIDE SEQUENCE [LARGE SCALE GENOMIC DNA]</scope>
    <source>
        <strain evidence="2 3">SEMIA 4084</strain>
    </source>
</reference>
<sequence length="80" mass="8561">MRQNVDLPPQQSRAPQAASIAVGALVLVMLFKVALPLFISTASVKLNMERALSSWTGARAAIAGNPDISFWPHPVLTLHA</sequence>
<evidence type="ECO:0000313" key="2">
    <source>
        <dbReference type="EMBL" id="MBB5533931.1"/>
    </source>
</evidence>
<feature type="transmembrane region" description="Helical" evidence="1">
    <location>
        <begin position="20"/>
        <end position="40"/>
    </location>
</feature>
<keyword evidence="1" id="KW-0472">Membrane</keyword>
<keyword evidence="3" id="KW-1185">Reference proteome</keyword>
<dbReference type="Proteomes" id="UP000585507">
    <property type="component" value="Unassembled WGS sequence"/>
</dbReference>
<name>A0A7W8X6S0_9HYPH</name>
<dbReference type="RefSeq" id="WP_051108256.1">
    <property type="nucleotide sequence ID" value="NZ_JACHBK010000001.1"/>
</dbReference>
<dbReference type="AlphaFoldDB" id="A0A7W8X6S0"/>
<dbReference type="EMBL" id="JACHBK010000001">
    <property type="protein sequence ID" value="MBB5533931.1"/>
    <property type="molecule type" value="Genomic_DNA"/>
</dbReference>
<proteinExistence type="predicted"/>
<organism evidence="2 3">
    <name type="scientific">Rhizobium giardinii</name>
    <dbReference type="NCBI Taxonomy" id="56731"/>
    <lineage>
        <taxon>Bacteria</taxon>
        <taxon>Pseudomonadati</taxon>
        <taxon>Pseudomonadota</taxon>
        <taxon>Alphaproteobacteria</taxon>
        <taxon>Hyphomicrobiales</taxon>
        <taxon>Rhizobiaceae</taxon>
        <taxon>Rhizobium/Agrobacterium group</taxon>
        <taxon>Rhizobium</taxon>
    </lineage>
</organism>
<comment type="caution">
    <text evidence="2">The sequence shown here is derived from an EMBL/GenBank/DDBJ whole genome shotgun (WGS) entry which is preliminary data.</text>
</comment>
<accession>A0A7W8X6S0</accession>
<evidence type="ECO:0000256" key="1">
    <source>
        <dbReference type="SAM" id="Phobius"/>
    </source>
</evidence>